<dbReference type="PROSITE" id="PS51257">
    <property type="entry name" value="PROKAR_LIPOPROTEIN"/>
    <property type="match status" value="1"/>
</dbReference>
<dbReference type="RefSeq" id="WP_274267569.1">
    <property type="nucleotide sequence ID" value="NZ_CP117880.1"/>
</dbReference>
<feature type="signal peptide" evidence="1">
    <location>
        <begin position="1"/>
        <end position="22"/>
    </location>
</feature>
<evidence type="ECO:0000313" key="3">
    <source>
        <dbReference type="Proteomes" id="UP001221558"/>
    </source>
</evidence>
<sequence>MKFITSSLMIVMTIFVATSCQKSTTLNPDEKLPIKQNEAAGRPLPVGDINLDPTYDWTESSWTTYFRNSSGFIGTVTTLNPFIDGGQKIFGNVNTTNADMYASQGWTLVSRDFGTPSDANSYPFIMLYNKYRGIVRVCILRTNDVLSSHQEITLSFAQNASYPKLFRYVLGDNITANSVQTAITQAGVNEWMIADFDASNYDTSFDNYSSFVISLREIVESNIELAGEIKLEGTAQVKAASNSGSMDGLKYLVNFFTTATTGLAKVTSTSASSVEQTISSEGVGAVVETIFKLLLGFSGGGSGSTYNLQLRGPLNLEGQITTSSPKTSFSVYLKNLNDVTGYRAVQPINWGVFSLGSVPKVRDQVDFSSTFIPDPNGGPDYSEVTTATYRTVELAPNFITNASLLINPDVSSEVQSIECTTIEQINDIVDANGNILNQMSGTVRTTYETKDLLPLSTFQGSTKILSAKNNSYLAVGIKIAYTNGNVIYKVIPI</sequence>
<keyword evidence="3" id="KW-1185">Reference proteome</keyword>
<proteinExistence type="predicted"/>
<evidence type="ECO:0000256" key="1">
    <source>
        <dbReference type="SAM" id="SignalP"/>
    </source>
</evidence>
<accession>A0ABY7WGS9</accession>
<organism evidence="2 3">
    <name type="scientific">Sphingobacterium oryzagri</name>
    <dbReference type="NCBI Taxonomy" id="3025669"/>
    <lineage>
        <taxon>Bacteria</taxon>
        <taxon>Pseudomonadati</taxon>
        <taxon>Bacteroidota</taxon>
        <taxon>Sphingobacteriia</taxon>
        <taxon>Sphingobacteriales</taxon>
        <taxon>Sphingobacteriaceae</taxon>
        <taxon>Sphingobacterium</taxon>
    </lineage>
</organism>
<dbReference type="EMBL" id="CP117880">
    <property type="protein sequence ID" value="WDF68839.1"/>
    <property type="molecule type" value="Genomic_DNA"/>
</dbReference>
<evidence type="ECO:0000313" key="2">
    <source>
        <dbReference type="EMBL" id="WDF68839.1"/>
    </source>
</evidence>
<dbReference type="Proteomes" id="UP001221558">
    <property type="component" value="Chromosome"/>
</dbReference>
<gene>
    <name evidence="2" type="ORF">PQ465_00300</name>
</gene>
<reference evidence="2 3" key="1">
    <citation type="submission" date="2023-02" db="EMBL/GenBank/DDBJ databases">
        <title>Genome sequence of Sphingobacterium sp. KACC 22765.</title>
        <authorList>
            <person name="Kim S."/>
            <person name="Heo J."/>
            <person name="Kwon S.-W."/>
        </authorList>
    </citation>
    <scope>NUCLEOTIDE SEQUENCE [LARGE SCALE GENOMIC DNA]</scope>
    <source>
        <strain evidence="2 3">KACC 22765</strain>
    </source>
</reference>
<keyword evidence="1" id="KW-0732">Signal</keyword>
<feature type="chain" id="PRO_5047352000" evidence="1">
    <location>
        <begin position="23"/>
        <end position="493"/>
    </location>
</feature>
<protein>
    <submittedName>
        <fullName evidence="2">Uncharacterized protein</fullName>
    </submittedName>
</protein>
<name>A0ABY7WGS9_9SPHI</name>